<evidence type="ECO:0000259" key="1">
    <source>
        <dbReference type="PROSITE" id="PS51186"/>
    </source>
</evidence>
<dbReference type="PANTHER" id="PTHR43415:SF3">
    <property type="entry name" value="GNAT-FAMILY ACETYLTRANSFERASE"/>
    <property type="match status" value="1"/>
</dbReference>
<comment type="caution">
    <text evidence="2">The sequence shown here is derived from an EMBL/GenBank/DDBJ whole genome shotgun (WGS) entry which is preliminary data.</text>
</comment>
<keyword evidence="2" id="KW-0808">Transferase</keyword>
<evidence type="ECO:0000313" key="3">
    <source>
        <dbReference type="Proteomes" id="UP000195089"/>
    </source>
</evidence>
<name>A0A243B9Q0_BACTU</name>
<gene>
    <name evidence="2" type="ORF">BK742_17665</name>
</gene>
<evidence type="ECO:0000313" key="2">
    <source>
        <dbReference type="EMBL" id="OTY41973.1"/>
    </source>
</evidence>
<dbReference type="EMBL" id="NFDL01000067">
    <property type="protein sequence ID" value="OTY41973.1"/>
    <property type="molecule type" value="Genomic_DNA"/>
</dbReference>
<organism evidence="2 3">
    <name type="scientific">Bacillus thuringiensis serovar pingluonsis</name>
    <dbReference type="NCBI Taxonomy" id="180881"/>
    <lineage>
        <taxon>Bacteria</taxon>
        <taxon>Bacillati</taxon>
        <taxon>Bacillota</taxon>
        <taxon>Bacilli</taxon>
        <taxon>Bacillales</taxon>
        <taxon>Bacillaceae</taxon>
        <taxon>Bacillus</taxon>
        <taxon>Bacillus cereus group</taxon>
    </lineage>
</organism>
<protein>
    <submittedName>
        <fullName evidence="2">GNAT family N-acetyltransferase</fullName>
    </submittedName>
</protein>
<dbReference type="InterPro" id="IPR016181">
    <property type="entry name" value="Acyl_CoA_acyltransferase"/>
</dbReference>
<dbReference type="Proteomes" id="UP000195089">
    <property type="component" value="Unassembled WGS sequence"/>
</dbReference>
<dbReference type="AlphaFoldDB" id="A0A243B9Q0"/>
<dbReference type="InterPro" id="IPR000182">
    <property type="entry name" value="GNAT_dom"/>
</dbReference>
<dbReference type="SUPFAM" id="SSF55729">
    <property type="entry name" value="Acyl-CoA N-acyltransferases (Nat)"/>
    <property type="match status" value="1"/>
</dbReference>
<sequence>MLFESSRVRLRKMAKEDTELYNKWRNDLEVMHSTNPSLDVYPMEATQEFVDHVILGSPTAKSYIMVEKGKKTPIGIVSLINIDYKNRNAECIIDIGEKEYWGKGYGSEGLKLLLNYVFYEMNLHRVSLKVFSFNDSAIRLYTKIGFQEEGNSRQSLFRNGEWHDIIHMGILQNEYFEKQVKSI</sequence>
<dbReference type="Pfam" id="PF13302">
    <property type="entry name" value="Acetyltransf_3"/>
    <property type="match status" value="1"/>
</dbReference>
<reference evidence="2 3" key="1">
    <citation type="submission" date="2016-10" db="EMBL/GenBank/DDBJ databases">
        <title>Comparative genomics of Bacillus thuringiensis reveals a path to pathogens against multiple invertebrate hosts.</title>
        <authorList>
            <person name="Zheng J."/>
            <person name="Gao Q."/>
            <person name="Liu H."/>
            <person name="Peng D."/>
            <person name="Ruan L."/>
            <person name="Sun M."/>
        </authorList>
    </citation>
    <scope>NUCLEOTIDE SEQUENCE [LARGE SCALE GENOMIC DNA]</scope>
    <source>
        <strain evidence="2">BGSC 4BX1</strain>
    </source>
</reference>
<feature type="domain" description="N-acetyltransferase" evidence="1">
    <location>
        <begin position="8"/>
        <end position="173"/>
    </location>
</feature>
<accession>A0A243B9Q0</accession>
<dbReference type="RefSeq" id="WP_088119857.1">
    <property type="nucleotide sequence ID" value="NZ_NFDL01000067.1"/>
</dbReference>
<dbReference type="GO" id="GO:0016747">
    <property type="term" value="F:acyltransferase activity, transferring groups other than amino-acyl groups"/>
    <property type="evidence" value="ECO:0007669"/>
    <property type="project" value="InterPro"/>
</dbReference>
<dbReference type="Gene3D" id="3.40.630.30">
    <property type="match status" value="1"/>
</dbReference>
<dbReference type="PANTHER" id="PTHR43415">
    <property type="entry name" value="SPERMIDINE N(1)-ACETYLTRANSFERASE"/>
    <property type="match status" value="1"/>
</dbReference>
<dbReference type="PROSITE" id="PS51186">
    <property type="entry name" value="GNAT"/>
    <property type="match status" value="1"/>
</dbReference>
<proteinExistence type="predicted"/>